<evidence type="ECO:0000313" key="5">
    <source>
        <dbReference type="EMBL" id="WWC73561.1"/>
    </source>
</evidence>
<feature type="compositionally biased region" description="Polar residues" evidence="1">
    <location>
        <begin position="160"/>
        <end position="186"/>
    </location>
</feature>
<reference evidence="5" key="4">
    <citation type="submission" date="2024-02" db="EMBL/GenBank/DDBJ databases">
        <title>Comparative genomics of Cryptococcus and Kwoniella reveals pathogenesis evolution and contrasting modes of karyotype evolution via chromosome fusion or intercentromeric recombination.</title>
        <authorList>
            <person name="Coelho M.A."/>
            <person name="David-Palma M."/>
            <person name="Shea T."/>
            <person name="Bowers K."/>
            <person name="McGinley-Smith S."/>
            <person name="Mohammad A.W."/>
            <person name="Gnirke A."/>
            <person name="Yurkov A.M."/>
            <person name="Nowrousian M."/>
            <person name="Sun S."/>
            <person name="Cuomo C.A."/>
            <person name="Heitman J."/>
        </authorList>
    </citation>
    <scope>NUCLEOTIDE SEQUENCE</scope>
    <source>
        <strain evidence="5">CBS 10737</strain>
    </source>
</reference>
<feature type="chain" id="PRO_5008628162" description="SCP domain-containing protein" evidence="2">
    <location>
        <begin position="24"/>
        <end position="496"/>
    </location>
</feature>
<evidence type="ECO:0000256" key="1">
    <source>
        <dbReference type="SAM" id="MobiDB-lite"/>
    </source>
</evidence>
<dbReference type="Gene3D" id="3.40.33.10">
    <property type="entry name" value="CAP"/>
    <property type="match status" value="1"/>
</dbReference>
<reference evidence="5" key="2">
    <citation type="submission" date="2013-07" db="EMBL/GenBank/DDBJ databases">
        <authorList>
            <consortium name="The Broad Institute Genome Sequencing Platform"/>
            <person name="Cuomo C."/>
            <person name="Litvintseva A."/>
            <person name="Chen Y."/>
            <person name="Heitman J."/>
            <person name="Sun S."/>
            <person name="Springer D."/>
            <person name="Dromer F."/>
            <person name="Young S.K."/>
            <person name="Zeng Q."/>
            <person name="Gargeya S."/>
            <person name="Fitzgerald M."/>
            <person name="Abouelleil A."/>
            <person name="Alvarado L."/>
            <person name="Berlin A.M."/>
            <person name="Chapman S.B."/>
            <person name="Dewar J."/>
            <person name="Goldberg J."/>
            <person name="Griggs A."/>
            <person name="Gujja S."/>
            <person name="Hansen M."/>
            <person name="Howarth C."/>
            <person name="Imamovic A."/>
            <person name="Larimer J."/>
            <person name="McCowan C."/>
            <person name="Murphy C."/>
            <person name="Pearson M."/>
            <person name="Priest M."/>
            <person name="Roberts A."/>
            <person name="Saif S."/>
            <person name="Shea T."/>
            <person name="Sykes S."/>
            <person name="Wortman J."/>
            <person name="Nusbaum C."/>
            <person name="Birren B."/>
        </authorList>
    </citation>
    <scope>NUCLEOTIDE SEQUENCE</scope>
    <source>
        <strain evidence="5">CBS 10737</strain>
    </source>
</reference>
<dbReference type="SUPFAM" id="SSF55797">
    <property type="entry name" value="PR-1-like"/>
    <property type="match status" value="1"/>
</dbReference>
<dbReference type="STRING" id="1296096.A0A1B9HXI6"/>
<evidence type="ECO:0000313" key="4">
    <source>
        <dbReference type="EMBL" id="OCF47995.1"/>
    </source>
</evidence>
<dbReference type="GeneID" id="30174230"/>
<name>A0A1B9HXI6_9TREE</name>
<feature type="compositionally biased region" description="Gly residues" evidence="1">
    <location>
        <begin position="108"/>
        <end position="133"/>
    </location>
</feature>
<dbReference type="EMBL" id="CP144529">
    <property type="protein sequence ID" value="WWC73561.1"/>
    <property type="molecule type" value="Genomic_DNA"/>
</dbReference>
<feature type="region of interest" description="Disordered" evidence="1">
    <location>
        <begin position="84"/>
        <end position="186"/>
    </location>
</feature>
<protein>
    <recommendedName>
        <fullName evidence="3">SCP domain-containing protein</fullName>
    </recommendedName>
</protein>
<feature type="compositionally biased region" description="Polar residues" evidence="1">
    <location>
        <begin position="281"/>
        <end position="356"/>
    </location>
</feature>
<evidence type="ECO:0000256" key="2">
    <source>
        <dbReference type="SAM" id="SignalP"/>
    </source>
</evidence>
<dbReference type="PANTHER" id="PTHR10334">
    <property type="entry name" value="CYSTEINE-RICH SECRETORY PROTEIN-RELATED"/>
    <property type="match status" value="1"/>
</dbReference>
<reference evidence="4" key="1">
    <citation type="submission" date="2013-07" db="EMBL/GenBank/DDBJ databases">
        <title>The Genome Sequence of Cryptococcus pinus CBS10737.</title>
        <authorList>
            <consortium name="The Broad Institute Genome Sequencing Platform"/>
            <person name="Cuomo C."/>
            <person name="Litvintseva A."/>
            <person name="Chen Y."/>
            <person name="Heitman J."/>
            <person name="Sun S."/>
            <person name="Springer D."/>
            <person name="Dromer F."/>
            <person name="Young S.K."/>
            <person name="Zeng Q."/>
            <person name="Gargeya S."/>
            <person name="Fitzgerald M."/>
            <person name="Abouelleil A."/>
            <person name="Alvarado L."/>
            <person name="Berlin A.M."/>
            <person name="Chapman S.B."/>
            <person name="Dewar J."/>
            <person name="Goldberg J."/>
            <person name="Griggs A."/>
            <person name="Gujja S."/>
            <person name="Hansen M."/>
            <person name="Howarth C."/>
            <person name="Imamovic A."/>
            <person name="Larimer J."/>
            <person name="McCowan C."/>
            <person name="Murphy C."/>
            <person name="Pearson M."/>
            <person name="Priest M."/>
            <person name="Roberts A."/>
            <person name="Saif S."/>
            <person name="Shea T."/>
            <person name="Sykes S."/>
            <person name="Wortman J."/>
            <person name="Nusbaum C."/>
            <person name="Birren B."/>
        </authorList>
    </citation>
    <scope>NUCLEOTIDE SEQUENCE [LARGE SCALE GENOMIC DNA]</scope>
    <source>
        <strain evidence="4">CBS 10737</strain>
    </source>
</reference>
<feature type="signal peptide" evidence="2">
    <location>
        <begin position="1"/>
        <end position="23"/>
    </location>
</feature>
<feature type="domain" description="SCP" evidence="3">
    <location>
        <begin position="359"/>
        <end position="487"/>
    </location>
</feature>
<dbReference type="Pfam" id="PF00188">
    <property type="entry name" value="CAP"/>
    <property type="match status" value="1"/>
</dbReference>
<feature type="compositionally biased region" description="Basic residues" evidence="1">
    <location>
        <begin position="25"/>
        <end position="46"/>
    </location>
</feature>
<dbReference type="AlphaFoldDB" id="A0A1B9HXI6"/>
<dbReference type="PRINTS" id="PR00837">
    <property type="entry name" value="V5TPXLIKE"/>
</dbReference>
<reference evidence="4" key="3">
    <citation type="submission" date="2016-07" db="EMBL/GenBank/DDBJ databases">
        <title>Evolution of pathogenesis and genome organization in the Tremellales.</title>
        <authorList>
            <person name="Cuomo C."/>
            <person name="Litvintseva A."/>
            <person name="Heitman J."/>
            <person name="Chen Y."/>
            <person name="Sun S."/>
            <person name="Springer D."/>
            <person name="Dromer F."/>
            <person name="Young S."/>
            <person name="Zeng Q."/>
            <person name="Chapman S."/>
            <person name="Gujja S."/>
            <person name="Saif S."/>
            <person name="Birren B."/>
        </authorList>
    </citation>
    <scope>NUCLEOTIDE SEQUENCE</scope>
    <source>
        <strain evidence="4">CBS 10737</strain>
    </source>
</reference>
<dbReference type="InterPro" id="IPR001283">
    <property type="entry name" value="CRISP-related"/>
</dbReference>
<sequence length="496" mass="52364">MRSVQIIFLFTLIIPLLLSSSLAHPHSKIQGRRSRSIHKRKHSNRQRRSECKSSTSSSNDNTADPDTQSTSGIEAVSLGLWTPFQKSTSGNDDAAAIGSTPDSEAGSEGYGGTGSGKKAKGGWGGWGGWNGGGDSDDSSSEQASDSQPADAISGEYDTSVGYSPSQQLPTISSSPLEGDSTPDTDASSAAIDVSILKAGGQGGYTYQAAQPTSSISEYQSQSYQKPTIYSTNYVEVTEWYTPPISSSSYQAPASSYEVPAPSNQASSYSQSAGQTEVGAIPTTQPYVPTPTSSDFPSITTGFSQSTAGGYSSSQITTEENGQQVQTSSWHSSWANTWSNPGVTSTSQENPVATSAPDNDDAKTFIDCHNQYRNQYGAGNVSWGDELASYASQHASICASMTHTNGPYGENLAAGTEGFLNIISSIDMWMDEASSYDASNPTYSHFTQVVWKETTSIGCAAINCDANTGMAGQLYVMCEYHPRGNIVGAFAQNVGKR</sequence>
<keyword evidence="2" id="KW-0732">Signal</keyword>
<dbReference type="KEGG" id="kpin:30174230"/>
<keyword evidence="6" id="KW-1185">Reference proteome</keyword>
<dbReference type="RefSeq" id="XP_019009214.1">
    <property type="nucleotide sequence ID" value="XM_019157574.1"/>
</dbReference>
<feature type="compositionally biased region" description="Polar residues" evidence="1">
    <location>
        <begin position="261"/>
        <end position="274"/>
    </location>
</feature>
<feature type="region of interest" description="Disordered" evidence="1">
    <location>
        <begin position="25"/>
        <end position="72"/>
    </location>
</feature>
<dbReference type="InterPro" id="IPR035940">
    <property type="entry name" value="CAP_sf"/>
</dbReference>
<accession>A0A1B9HXI6</accession>
<dbReference type="Proteomes" id="UP000094020">
    <property type="component" value="Chromosome 11"/>
</dbReference>
<dbReference type="OrthoDB" id="2565066at2759"/>
<evidence type="ECO:0000313" key="6">
    <source>
        <dbReference type="Proteomes" id="UP000094020"/>
    </source>
</evidence>
<feature type="compositionally biased region" description="Low complexity" evidence="1">
    <location>
        <begin position="53"/>
        <end position="67"/>
    </location>
</feature>
<dbReference type="EMBL" id="KI894014">
    <property type="protein sequence ID" value="OCF47995.1"/>
    <property type="molecule type" value="Genomic_DNA"/>
</dbReference>
<proteinExistence type="predicted"/>
<gene>
    <name evidence="4" type="ORF">I206_05861</name>
    <name evidence="5" type="ORF">I206_107533</name>
</gene>
<dbReference type="InterPro" id="IPR014044">
    <property type="entry name" value="CAP_dom"/>
</dbReference>
<feature type="region of interest" description="Disordered" evidence="1">
    <location>
        <begin position="248"/>
        <end position="360"/>
    </location>
</feature>
<organism evidence="4">
    <name type="scientific">Kwoniella pini CBS 10737</name>
    <dbReference type="NCBI Taxonomy" id="1296096"/>
    <lineage>
        <taxon>Eukaryota</taxon>
        <taxon>Fungi</taxon>
        <taxon>Dikarya</taxon>
        <taxon>Basidiomycota</taxon>
        <taxon>Agaricomycotina</taxon>
        <taxon>Tremellomycetes</taxon>
        <taxon>Tremellales</taxon>
        <taxon>Cryptococcaceae</taxon>
        <taxon>Kwoniella</taxon>
    </lineage>
</organism>
<evidence type="ECO:0000259" key="3">
    <source>
        <dbReference type="SMART" id="SM00198"/>
    </source>
</evidence>
<dbReference type="SMART" id="SM00198">
    <property type="entry name" value="SCP"/>
    <property type="match status" value="1"/>
</dbReference>